<organism evidence="1 2">
    <name type="scientific">Nocardia terpenica</name>
    <dbReference type="NCBI Taxonomy" id="455432"/>
    <lineage>
        <taxon>Bacteria</taxon>
        <taxon>Bacillati</taxon>
        <taxon>Actinomycetota</taxon>
        <taxon>Actinomycetes</taxon>
        <taxon>Mycobacteriales</taxon>
        <taxon>Nocardiaceae</taxon>
        <taxon>Nocardia</taxon>
    </lineage>
</organism>
<reference evidence="1 2" key="1">
    <citation type="submission" date="2016-04" db="EMBL/GenBank/DDBJ databases">
        <authorList>
            <person name="Evans L.H."/>
            <person name="Alamgir A."/>
            <person name="Owens N."/>
            <person name="Weber N.D."/>
            <person name="Virtaneva K."/>
            <person name="Barbian K."/>
            <person name="Babar A."/>
            <person name="Rosenke K."/>
        </authorList>
    </citation>
    <scope>NUCLEOTIDE SEQUENCE [LARGE SCALE GENOMIC DNA]</scope>
    <source>
        <strain evidence="1 2">IFM 0406</strain>
    </source>
</reference>
<accession>A0A164IWT5</accession>
<dbReference type="InterPro" id="IPR025447">
    <property type="entry name" value="DUF4192"/>
</dbReference>
<dbReference type="Pfam" id="PF13830">
    <property type="entry name" value="DUF4192"/>
    <property type="match status" value="1"/>
</dbReference>
<evidence type="ECO:0000313" key="2">
    <source>
        <dbReference type="Proteomes" id="UP000076512"/>
    </source>
</evidence>
<dbReference type="AlphaFoldDB" id="A0A164IWT5"/>
<dbReference type="Proteomes" id="UP000076512">
    <property type="component" value="Unassembled WGS sequence"/>
</dbReference>
<proteinExistence type="predicted"/>
<protein>
    <submittedName>
        <fullName evidence="1">Uncharacterized protein</fullName>
    </submittedName>
</protein>
<keyword evidence="2" id="KW-1185">Reference proteome</keyword>
<evidence type="ECO:0000313" key="1">
    <source>
        <dbReference type="EMBL" id="KZM69816.1"/>
    </source>
</evidence>
<dbReference type="STRING" id="455432.AWN90_04160"/>
<dbReference type="OrthoDB" id="3264463at2"/>
<sequence length="103" mass="10490">MLALAVSPRADAARQLWAAATRALPTGYCADPAALLAYSAYLTGDGTLAGIALDAALTADPQHTLALELLSALHLGISPDKLRHLATSLATIAADLGVDLDRG</sequence>
<dbReference type="EMBL" id="LWGR01000016">
    <property type="protein sequence ID" value="KZM69816.1"/>
    <property type="molecule type" value="Genomic_DNA"/>
</dbReference>
<name>A0A164IWT5_9NOCA</name>
<comment type="caution">
    <text evidence="1">The sequence shown here is derived from an EMBL/GenBank/DDBJ whole genome shotgun (WGS) entry which is preliminary data.</text>
</comment>
<gene>
    <name evidence="1" type="ORF">AWN90_04160</name>
</gene>